<evidence type="ECO:0000259" key="13">
    <source>
        <dbReference type="Pfam" id="PF08442"/>
    </source>
</evidence>
<dbReference type="STRING" id="1169540.A0A0G4EP40"/>
<dbReference type="InterPro" id="IPR017866">
    <property type="entry name" value="Succ-CoA_synthase_bsu_CS"/>
</dbReference>
<feature type="binding site" evidence="10">
    <location>
        <begin position="82"/>
        <end position="84"/>
    </location>
    <ligand>
        <name>ATP</name>
        <dbReference type="ChEBI" id="CHEBI:30616"/>
    </ligand>
</feature>
<dbReference type="SUPFAM" id="SSF56059">
    <property type="entry name" value="Glutathione synthetase ATP-binding domain-like"/>
    <property type="match status" value="1"/>
</dbReference>
<dbReference type="PhylomeDB" id="A0A0G4EP40"/>
<dbReference type="UniPathway" id="UPA00223">
    <property type="reaction ID" value="UER00999"/>
</dbReference>
<feature type="binding site" evidence="10">
    <location>
        <position position="75"/>
    </location>
    <ligand>
        <name>ATP</name>
        <dbReference type="ChEBI" id="CHEBI:30616"/>
    </ligand>
</feature>
<dbReference type="InterPro" id="IPR013650">
    <property type="entry name" value="ATP-grasp_succ-CoA_synth-type"/>
</dbReference>
<dbReference type="AlphaFoldDB" id="A0A0G4EP40"/>
<comment type="similarity">
    <text evidence="10 11">Belongs to the succinate/malate CoA ligase beta subunit family.</text>
</comment>
<evidence type="ECO:0000256" key="5">
    <source>
        <dbReference type="ARBA" id="ARBA00022741"/>
    </source>
</evidence>
<dbReference type="GO" id="GO:0042709">
    <property type="term" value="C:succinate-CoA ligase complex"/>
    <property type="evidence" value="ECO:0007669"/>
    <property type="project" value="TreeGrafter"/>
</dbReference>
<dbReference type="InterPro" id="IPR005811">
    <property type="entry name" value="SUCC_ACL_C"/>
</dbReference>
<evidence type="ECO:0000256" key="4">
    <source>
        <dbReference type="ARBA" id="ARBA00022723"/>
    </source>
</evidence>
<comment type="pathway">
    <text evidence="1 10">Carbohydrate metabolism; tricarboxylic acid cycle; succinate from succinyl-CoA (ligase route): step 1/1.</text>
</comment>
<keyword evidence="7 10" id="KW-0460">Magnesium</keyword>
<reference evidence="14 15" key="1">
    <citation type="submission" date="2014-11" db="EMBL/GenBank/DDBJ databases">
        <authorList>
            <person name="Zhu J."/>
            <person name="Qi W."/>
            <person name="Song R."/>
        </authorList>
    </citation>
    <scope>NUCLEOTIDE SEQUENCE [LARGE SCALE GENOMIC DNA]</scope>
</reference>
<dbReference type="Gene3D" id="3.30.470.20">
    <property type="entry name" value="ATP-grasp fold, B domain"/>
    <property type="match status" value="1"/>
</dbReference>
<evidence type="ECO:0000313" key="14">
    <source>
        <dbReference type="EMBL" id="CEL98573.1"/>
    </source>
</evidence>
<protein>
    <recommendedName>
        <fullName evidence="10">Succinate--CoA ligase [ADP-forming] subunit beta, mitochondrial</fullName>
        <ecNumber evidence="10">6.2.1.5</ecNumber>
    </recommendedName>
    <alternativeName>
        <fullName evidence="10">Succinyl-CoA synthetase beta chain</fullName>
        <shortName evidence="10">SCS-beta</shortName>
    </alternativeName>
</protein>
<accession>A0A0G4EP40</accession>
<feature type="binding site" evidence="10">
    <location>
        <position position="144"/>
    </location>
    <ligand>
        <name>ATP</name>
        <dbReference type="ChEBI" id="CHEBI:30616"/>
    </ligand>
</feature>
<comment type="cofactor">
    <cofactor evidence="10">
        <name>Mg(2+)</name>
        <dbReference type="ChEBI" id="CHEBI:18420"/>
    </cofactor>
    <text evidence="10">Binds 1 Mg(2+) ion per subunit.</text>
</comment>
<keyword evidence="6 10" id="KW-0067">ATP-binding</keyword>
<dbReference type="FunFam" id="3.30.470.20:FF:000002">
    <property type="entry name" value="Succinate--CoA ligase [ADP-forming] subunit beta"/>
    <property type="match status" value="1"/>
</dbReference>
<dbReference type="Pfam" id="PF08442">
    <property type="entry name" value="ATP-grasp_2"/>
    <property type="match status" value="1"/>
</dbReference>
<feature type="domain" description="ATP-grasp fold succinyl-CoA synthetase-type" evidence="13">
    <location>
        <begin position="27"/>
        <end position="239"/>
    </location>
</feature>
<dbReference type="InterPro" id="IPR013815">
    <property type="entry name" value="ATP_grasp_subdomain_1"/>
</dbReference>
<evidence type="ECO:0000256" key="10">
    <source>
        <dbReference type="HAMAP-Rule" id="MF_03219"/>
    </source>
</evidence>
<dbReference type="InterPro" id="IPR005809">
    <property type="entry name" value="Succ_CoA_ligase-like_bsu"/>
</dbReference>
<feature type="binding site" evidence="10">
    <location>
        <begin position="358"/>
        <end position="360"/>
    </location>
    <ligand>
        <name>substrate</name>
        <note>ligand shared with subunit alpha</note>
    </ligand>
</feature>
<comment type="subcellular location">
    <subcellularLocation>
        <location evidence="10">Mitochondrion</location>
    </subcellularLocation>
</comment>
<dbReference type="FunFam" id="3.30.1490.20:FF:000004">
    <property type="entry name" value="Succinate--CoA ligase [ADP-forming] subunit beta, mitochondrial"/>
    <property type="match status" value="1"/>
</dbReference>
<dbReference type="EMBL" id="CDMY01000273">
    <property type="protein sequence ID" value="CEL98573.1"/>
    <property type="molecule type" value="Genomic_DNA"/>
</dbReference>
<comment type="function">
    <text evidence="10">Succinyl-CoA synthetase functions in the citric acid cycle (TCA), coupling the hydrolysis of succinyl-CoA to the synthesis of ATP and thus represents the only step of substrate-level phosphorylation in the TCA. The beta subunit provides nucleotide specificity of the enzyme and binds the substrate succinate, while the binding sites for coenzyme A and phosphate are found in the alpha subunit.</text>
</comment>
<dbReference type="OMA" id="ITACDEV"/>
<evidence type="ECO:0000256" key="8">
    <source>
        <dbReference type="ARBA" id="ARBA00022946"/>
    </source>
</evidence>
<dbReference type="FunFam" id="3.40.50.261:FF:000001">
    <property type="entry name" value="Succinate--CoA ligase [ADP-forming] subunit beta"/>
    <property type="match status" value="1"/>
</dbReference>
<dbReference type="Pfam" id="PF00549">
    <property type="entry name" value="Ligase_CoA"/>
    <property type="match status" value="1"/>
</dbReference>
<dbReference type="NCBIfam" id="TIGR01016">
    <property type="entry name" value="sucCoAbeta"/>
    <property type="match status" value="1"/>
</dbReference>
<dbReference type="GO" id="GO:0006104">
    <property type="term" value="P:succinyl-CoA metabolic process"/>
    <property type="evidence" value="ECO:0007669"/>
    <property type="project" value="TreeGrafter"/>
</dbReference>
<dbReference type="InParanoid" id="A0A0G4EP40"/>
<dbReference type="FunCoup" id="A0A0G4EP40">
    <property type="interactions" value="412"/>
</dbReference>
<evidence type="ECO:0000256" key="9">
    <source>
        <dbReference type="ARBA" id="ARBA00063570"/>
    </source>
</evidence>
<evidence type="ECO:0000256" key="1">
    <source>
        <dbReference type="ARBA" id="ARBA00005064"/>
    </source>
</evidence>
<keyword evidence="2 10" id="KW-0816">Tricarboxylic acid cycle</keyword>
<keyword evidence="8" id="KW-0809">Transit peptide</keyword>
<dbReference type="EC" id="6.2.1.5" evidence="10"/>
<evidence type="ECO:0000256" key="2">
    <source>
        <dbReference type="ARBA" id="ARBA00022532"/>
    </source>
</evidence>
<dbReference type="Gene3D" id="3.30.1490.20">
    <property type="entry name" value="ATP-grasp fold, A domain"/>
    <property type="match status" value="1"/>
</dbReference>
<name>A0A0G4EP40_VITBC</name>
<dbReference type="PANTHER" id="PTHR11815:SF1">
    <property type="entry name" value="SUCCINATE--COA LIGASE [ADP-FORMING] SUBUNIT BETA, MITOCHONDRIAL"/>
    <property type="match status" value="1"/>
</dbReference>
<sequence>MLAFTPRRAIGALCARGFPALQKRWLNLHEYQSVQVMQSYHVHTPKGLPAFTGREAEAAASALQAEQGDIDFVVKAQVLAGGRGLGYFKENGFQGGVHQCQSPSKVKEIAKKMLGNTLVTKQTGEAGKPCNAIFVCERLYLRREKYFAILMDRSSGGPLMIGSAVGGTSIEDIAAKDPTAIVKMPIDITVGLSEAQAREFAEKLAFEGDRVDQAAQCIMGLYKMFIDKDCTLVEINPFAETHDGRVMVCDAKVNFDDNAEFRHEDIFEMRDTTQEDPREVQAARFDLNYVGLDGNIGCMVNGAGLAMATMDIIKLNGGSPANFLDVGGGASKTQVVEAFRILQNDPKVKAILVNIFGGIMRCDTIALGVIHASQEIGLSKPLVVRLEGTNQEQAKKLIDESGLKMLFSTDLSESASKAVKMAEIIELAESAELDVAFAL</sequence>
<keyword evidence="15" id="KW-1185">Reference proteome</keyword>
<dbReference type="PROSITE" id="PS01217">
    <property type="entry name" value="SUCCINYL_COA_LIG_3"/>
    <property type="match status" value="1"/>
</dbReference>
<dbReference type="GO" id="GO:0000287">
    <property type="term" value="F:magnesium ion binding"/>
    <property type="evidence" value="ECO:0007669"/>
    <property type="project" value="UniProtKB-UniRule"/>
</dbReference>
<keyword evidence="5 10" id="KW-0547">Nucleotide-binding</keyword>
<evidence type="ECO:0000256" key="6">
    <source>
        <dbReference type="ARBA" id="ARBA00022840"/>
    </source>
</evidence>
<dbReference type="PANTHER" id="PTHR11815">
    <property type="entry name" value="SUCCINYL-COA SYNTHETASE BETA CHAIN"/>
    <property type="match status" value="1"/>
</dbReference>
<dbReference type="HAMAP" id="MF_00558">
    <property type="entry name" value="Succ_CoA_beta"/>
    <property type="match status" value="1"/>
</dbReference>
<organism evidence="14 15">
    <name type="scientific">Vitrella brassicaformis (strain CCMP3155)</name>
    <dbReference type="NCBI Taxonomy" id="1169540"/>
    <lineage>
        <taxon>Eukaryota</taxon>
        <taxon>Sar</taxon>
        <taxon>Alveolata</taxon>
        <taxon>Colpodellida</taxon>
        <taxon>Vitrellaceae</taxon>
        <taxon>Vitrella</taxon>
    </lineage>
</organism>
<gene>
    <name evidence="14" type="ORF">Vbra_7959</name>
</gene>
<dbReference type="Proteomes" id="UP000041254">
    <property type="component" value="Unassembled WGS sequence"/>
</dbReference>
<dbReference type="NCBIfam" id="NF001913">
    <property type="entry name" value="PRK00696.1"/>
    <property type="match status" value="1"/>
</dbReference>
<dbReference type="VEuPathDB" id="CryptoDB:Vbra_7959"/>
<dbReference type="PIRSF" id="PIRSF001554">
    <property type="entry name" value="SucCS_beta"/>
    <property type="match status" value="1"/>
</dbReference>
<dbReference type="SUPFAM" id="SSF52210">
    <property type="entry name" value="Succinyl-CoA synthetase domains"/>
    <property type="match status" value="1"/>
</dbReference>
<evidence type="ECO:0000256" key="7">
    <source>
        <dbReference type="ARBA" id="ARBA00022842"/>
    </source>
</evidence>
<evidence type="ECO:0000313" key="15">
    <source>
        <dbReference type="Proteomes" id="UP000041254"/>
    </source>
</evidence>
<feature type="domain" description="ATP-citrate synthase/succinyl-CoA ligase C-terminal" evidence="12">
    <location>
        <begin position="299"/>
        <end position="419"/>
    </location>
</feature>
<feature type="binding site" evidence="10">
    <location>
        <position position="301"/>
    </location>
    <ligand>
        <name>substrate</name>
        <note>ligand shared with subunit alpha</note>
    </ligand>
</feature>
<dbReference type="Gene3D" id="3.40.50.261">
    <property type="entry name" value="Succinyl-CoA synthetase domains"/>
    <property type="match status" value="1"/>
</dbReference>
<feature type="binding site" evidence="10">
    <location>
        <position position="250"/>
    </location>
    <ligand>
        <name>Mg(2+)</name>
        <dbReference type="ChEBI" id="CHEBI:18420"/>
    </ligand>
</feature>
<dbReference type="GO" id="GO:0005739">
    <property type="term" value="C:mitochondrion"/>
    <property type="evidence" value="ECO:0007669"/>
    <property type="project" value="UniProtKB-SubCell"/>
</dbReference>
<feature type="binding site" evidence="10">
    <location>
        <position position="236"/>
    </location>
    <ligand>
        <name>Mg(2+)</name>
        <dbReference type="ChEBI" id="CHEBI:18420"/>
    </ligand>
</feature>
<keyword evidence="3 10" id="KW-0436">Ligase</keyword>
<keyword evidence="4 10" id="KW-0479">Metal-binding</keyword>
<dbReference type="GO" id="GO:0006099">
    <property type="term" value="P:tricarboxylic acid cycle"/>
    <property type="evidence" value="ECO:0007669"/>
    <property type="project" value="UniProtKB-UniRule"/>
</dbReference>
<dbReference type="GO" id="GO:0004775">
    <property type="term" value="F:succinate-CoA ligase (ADP-forming) activity"/>
    <property type="evidence" value="ECO:0007669"/>
    <property type="project" value="UniProtKB-UniRule"/>
</dbReference>
<comment type="subunit">
    <text evidence="9">Heterodimer of an alpha and a beta subunit. The beta subunit determines specificity for GTP.</text>
</comment>
<comment type="catalytic activity">
    <reaction evidence="10">
        <text>succinate + ATP + CoA = succinyl-CoA + ADP + phosphate</text>
        <dbReference type="Rhea" id="RHEA:17661"/>
        <dbReference type="ChEBI" id="CHEBI:30031"/>
        <dbReference type="ChEBI" id="CHEBI:30616"/>
        <dbReference type="ChEBI" id="CHEBI:43474"/>
        <dbReference type="ChEBI" id="CHEBI:57287"/>
        <dbReference type="ChEBI" id="CHEBI:57292"/>
        <dbReference type="ChEBI" id="CHEBI:456216"/>
        <dbReference type="EC" id="6.2.1.5"/>
    </reaction>
</comment>
<evidence type="ECO:0000259" key="12">
    <source>
        <dbReference type="Pfam" id="PF00549"/>
    </source>
</evidence>
<proteinExistence type="inferred from homology"/>
<keyword evidence="10" id="KW-0496">Mitochondrion</keyword>
<dbReference type="InterPro" id="IPR016102">
    <property type="entry name" value="Succinyl-CoA_synth-like"/>
</dbReference>
<evidence type="ECO:0000256" key="11">
    <source>
        <dbReference type="RuleBase" id="RU361258"/>
    </source>
</evidence>
<dbReference type="GO" id="GO:0005524">
    <property type="term" value="F:ATP binding"/>
    <property type="evidence" value="ECO:0007669"/>
    <property type="project" value="UniProtKB-UniRule"/>
</dbReference>
<dbReference type="OrthoDB" id="1552at2759"/>
<evidence type="ECO:0000256" key="3">
    <source>
        <dbReference type="ARBA" id="ARBA00022598"/>
    </source>
</evidence>